<keyword evidence="1" id="KW-0175">Coiled coil</keyword>
<feature type="region of interest" description="Disordered" evidence="2">
    <location>
        <begin position="157"/>
        <end position="181"/>
    </location>
</feature>
<organism evidence="4 5">
    <name type="scientific">Neorhizobium alkalisoli</name>
    <dbReference type="NCBI Taxonomy" id="528178"/>
    <lineage>
        <taxon>Bacteria</taxon>
        <taxon>Pseudomonadati</taxon>
        <taxon>Pseudomonadota</taxon>
        <taxon>Alphaproteobacteria</taxon>
        <taxon>Hyphomicrobiales</taxon>
        <taxon>Rhizobiaceae</taxon>
        <taxon>Rhizobium/Agrobacterium group</taxon>
        <taxon>Neorhizobium</taxon>
    </lineage>
</organism>
<evidence type="ECO:0000313" key="4">
    <source>
        <dbReference type="EMBL" id="TWF53159.1"/>
    </source>
</evidence>
<accession>A0A561QS43</accession>
<evidence type="ECO:0000256" key="2">
    <source>
        <dbReference type="SAM" id="MobiDB-lite"/>
    </source>
</evidence>
<name>A0A561QS43_9HYPH</name>
<dbReference type="AlphaFoldDB" id="A0A561QS43"/>
<evidence type="ECO:0000256" key="1">
    <source>
        <dbReference type="SAM" id="Coils"/>
    </source>
</evidence>
<dbReference type="Pfam" id="PF10137">
    <property type="entry name" value="CAP12-PCTIR_TIR"/>
    <property type="match status" value="1"/>
</dbReference>
<dbReference type="RefSeq" id="WP_145638776.1">
    <property type="nucleotide sequence ID" value="NZ_VIWP01000004.1"/>
</dbReference>
<feature type="compositionally biased region" description="Basic and acidic residues" evidence="2">
    <location>
        <begin position="157"/>
        <end position="177"/>
    </location>
</feature>
<dbReference type="EMBL" id="VIWP01000004">
    <property type="protein sequence ID" value="TWF53159.1"/>
    <property type="molecule type" value="Genomic_DNA"/>
</dbReference>
<feature type="domain" description="CD-NTase-associated protein 12/Pycsar effector protein TIR" evidence="3">
    <location>
        <begin position="6"/>
        <end position="124"/>
    </location>
</feature>
<evidence type="ECO:0000259" key="3">
    <source>
        <dbReference type="Pfam" id="PF10137"/>
    </source>
</evidence>
<sequence length="643" mass="71334">MAKPIVFIGSSSEHRNLALYIQSAMQYDVAPVVWTQGTFEPSHFTLESLESALDKADFAILVCAPDDVTVSRNKEYSTVRDNVIFELGLFIGRLGRKRTFLVSPRGVDLHLPSDLSGLTPETFDPDELLNPEAALGPACTKIKAAIVKAGRLPRSDFSEAREGMAEERSLDRSDELQHTPQSTWSDEKFEFEFFIATMHENEKRVSEIEDAYRTSALNTSQEKLAEWDTRCEYARIISGKGGNLSLIRDKSEAFPMNAEIRKTLAQALQHYGDDLGALQEFIIAVDIANDAQIAANISKRGVEVAKKVKNSSALKTFKEKLISFPIKNHRDKSEIMEAFRILVEAAKLPEIHKALGELITAMKPDDIDARFASAHAYSEADQDGLSMLQYEAIPPEERSGMAWNNLGVSYDRLGLKSKAIGAFEIAASKGETIADGNLARKLTFGGFHIEARKRADSAILKPSPHESVCSIAAEIREQKEDEELRYSAARERALEQRKERTAIGEAALVQIGADIDGYWDTEFGQIQLISDEDGNYSASTHVTHQVKSIGFGILKPSRNMIERRNIRIALKRFGNALEGTITREAGDSPATLLGAIDLEHHLLLAISVDGQTISGIEFGYQEARVNWRRSTSLQITEQTQSET</sequence>
<dbReference type="InterPro" id="IPR019302">
    <property type="entry name" value="CAP12/PCTIR_TIR_dom"/>
</dbReference>
<gene>
    <name evidence="4" type="ORF">FHW37_104431</name>
</gene>
<dbReference type="Proteomes" id="UP000320653">
    <property type="component" value="Unassembled WGS sequence"/>
</dbReference>
<keyword evidence="5" id="KW-1185">Reference proteome</keyword>
<dbReference type="InterPro" id="IPR011990">
    <property type="entry name" value="TPR-like_helical_dom_sf"/>
</dbReference>
<dbReference type="OrthoDB" id="5497289at2"/>
<protein>
    <submittedName>
        <fullName evidence="4">Putative nucleotide-binding protein with TIR-like domain</fullName>
    </submittedName>
</protein>
<dbReference type="SUPFAM" id="SSF48452">
    <property type="entry name" value="TPR-like"/>
    <property type="match status" value="1"/>
</dbReference>
<dbReference type="GO" id="GO:0050135">
    <property type="term" value="F:NADP+ nucleosidase activity"/>
    <property type="evidence" value="ECO:0007669"/>
    <property type="project" value="InterPro"/>
</dbReference>
<feature type="coiled-coil region" evidence="1">
    <location>
        <begin position="472"/>
        <end position="499"/>
    </location>
</feature>
<comment type="caution">
    <text evidence="4">The sequence shown here is derived from an EMBL/GenBank/DDBJ whole genome shotgun (WGS) entry which is preliminary data.</text>
</comment>
<dbReference type="Gene3D" id="1.25.40.10">
    <property type="entry name" value="Tetratricopeptide repeat domain"/>
    <property type="match status" value="1"/>
</dbReference>
<reference evidence="4 5" key="1">
    <citation type="submission" date="2019-06" db="EMBL/GenBank/DDBJ databases">
        <title>Sorghum-associated microbial communities from plants grown in Nebraska, USA.</title>
        <authorList>
            <person name="Schachtman D."/>
        </authorList>
    </citation>
    <scope>NUCLEOTIDE SEQUENCE [LARGE SCALE GENOMIC DNA]</scope>
    <source>
        <strain evidence="4 5">1225</strain>
    </source>
</reference>
<proteinExistence type="predicted"/>
<evidence type="ECO:0000313" key="5">
    <source>
        <dbReference type="Proteomes" id="UP000320653"/>
    </source>
</evidence>